<keyword evidence="3" id="KW-1185">Reference proteome</keyword>
<feature type="transmembrane region" description="Helical" evidence="1">
    <location>
        <begin position="141"/>
        <end position="160"/>
    </location>
</feature>
<gene>
    <name evidence="2" type="ORF">Aple_072470</name>
</gene>
<organism evidence="2 3">
    <name type="scientific">Acrocarpospora pleiomorpha</name>
    <dbReference type="NCBI Taxonomy" id="90975"/>
    <lineage>
        <taxon>Bacteria</taxon>
        <taxon>Bacillati</taxon>
        <taxon>Actinomycetota</taxon>
        <taxon>Actinomycetes</taxon>
        <taxon>Streptosporangiales</taxon>
        <taxon>Streptosporangiaceae</taxon>
        <taxon>Acrocarpospora</taxon>
    </lineage>
</organism>
<dbReference type="AlphaFoldDB" id="A0A5M3Y0W8"/>
<comment type="caution">
    <text evidence="2">The sequence shown here is derived from an EMBL/GenBank/DDBJ whole genome shotgun (WGS) entry which is preliminary data.</text>
</comment>
<dbReference type="InterPro" id="IPR014591">
    <property type="entry name" value="UCP034455"/>
</dbReference>
<evidence type="ECO:0008006" key="4">
    <source>
        <dbReference type="Google" id="ProtNLM"/>
    </source>
</evidence>
<reference evidence="2 3" key="1">
    <citation type="submission" date="2019-10" db="EMBL/GenBank/DDBJ databases">
        <title>Whole genome shotgun sequence of Acrocarpospora pleiomorpha NBRC 16267.</title>
        <authorList>
            <person name="Ichikawa N."/>
            <person name="Kimura A."/>
            <person name="Kitahashi Y."/>
            <person name="Komaki H."/>
            <person name="Oguchi A."/>
        </authorList>
    </citation>
    <scope>NUCLEOTIDE SEQUENCE [LARGE SCALE GENOMIC DNA]</scope>
    <source>
        <strain evidence="2 3">NBRC 16267</strain>
    </source>
</reference>
<sequence>MRASLSREEERVTWFKPRGGLDRTFQISIILKGLDGIIELVGGLLLLVATPATINHILAALTRHELSEDPHDFVATHLLRMGHGLTGASVGFAAVYLLLHGIVKVILVTALLRNRLWAYPWMVAFLLVFIVYQLYRISLAPAGWLIALTIFDLLVAWLTWREWHRQRLTARTG</sequence>
<feature type="transmembrane region" description="Helical" evidence="1">
    <location>
        <begin position="81"/>
        <end position="107"/>
    </location>
</feature>
<protein>
    <recommendedName>
        <fullName evidence="4">DUF2127 domain-containing protein</fullName>
    </recommendedName>
</protein>
<dbReference type="OrthoDB" id="8393979at2"/>
<proteinExistence type="predicted"/>
<dbReference type="EMBL" id="BLAF01000051">
    <property type="protein sequence ID" value="GES24348.1"/>
    <property type="molecule type" value="Genomic_DNA"/>
</dbReference>
<dbReference type="Proteomes" id="UP000377595">
    <property type="component" value="Unassembled WGS sequence"/>
</dbReference>
<keyword evidence="1" id="KW-1133">Transmembrane helix</keyword>
<name>A0A5M3Y0W8_9ACTN</name>
<dbReference type="Pfam" id="PF09900">
    <property type="entry name" value="DUF2127"/>
    <property type="match status" value="1"/>
</dbReference>
<evidence type="ECO:0000256" key="1">
    <source>
        <dbReference type="SAM" id="Phobius"/>
    </source>
</evidence>
<dbReference type="PIRSF" id="PIRSF034455">
    <property type="entry name" value="UCP034455"/>
    <property type="match status" value="1"/>
</dbReference>
<evidence type="ECO:0000313" key="3">
    <source>
        <dbReference type="Proteomes" id="UP000377595"/>
    </source>
</evidence>
<evidence type="ECO:0000313" key="2">
    <source>
        <dbReference type="EMBL" id="GES24348.1"/>
    </source>
</evidence>
<keyword evidence="1" id="KW-0472">Membrane</keyword>
<dbReference type="InterPro" id="IPR021125">
    <property type="entry name" value="DUF2127"/>
</dbReference>
<feature type="transmembrane region" description="Helical" evidence="1">
    <location>
        <begin position="116"/>
        <end position="135"/>
    </location>
</feature>
<feature type="transmembrane region" description="Helical" evidence="1">
    <location>
        <begin position="37"/>
        <end position="61"/>
    </location>
</feature>
<keyword evidence="1" id="KW-0812">Transmembrane</keyword>
<accession>A0A5M3Y0W8</accession>